<accession>A0AAW9GHB7</accession>
<comment type="caution">
    <text evidence="1">The sequence shown here is derived from an EMBL/GenBank/DDBJ whole genome shotgun (WGS) entry which is preliminary data.</text>
</comment>
<organism evidence="1 2">
    <name type="scientific">Bacillus thuringiensis</name>
    <dbReference type="NCBI Taxonomy" id="1428"/>
    <lineage>
        <taxon>Bacteria</taxon>
        <taxon>Bacillati</taxon>
        <taxon>Bacillota</taxon>
        <taxon>Bacilli</taxon>
        <taxon>Bacillales</taxon>
        <taxon>Bacillaceae</taxon>
        <taxon>Bacillus</taxon>
        <taxon>Bacillus cereus group</taxon>
    </lineage>
</organism>
<dbReference type="EMBL" id="JAXCMD010000010">
    <property type="protein sequence ID" value="MDY0854328.1"/>
    <property type="molecule type" value="Genomic_DNA"/>
</dbReference>
<sequence>MNNFIELLNETYWDSCSLHENAEIQKFSNNKIEFTKTMLFLDSYNRIYKKNPEVFTFMMEILSSSLIKAIYRFIAPKLEERNLLEKTEVRHKFQNTQQKSTFYFNSKIGQYELSINFESITSISMYFGSHVFDDIMLLDRQIHFLLDQFSDVAANHYEDDRNIIKDNKEEL</sequence>
<evidence type="ECO:0000313" key="2">
    <source>
        <dbReference type="Proteomes" id="UP001274571"/>
    </source>
</evidence>
<dbReference type="RefSeq" id="WP_320483587.1">
    <property type="nucleotide sequence ID" value="NZ_JAXCMD010000010.1"/>
</dbReference>
<dbReference type="Proteomes" id="UP001274571">
    <property type="component" value="Unassembled WGS sequence"/>
</dbReference>
<name>A0AAW9GHB7_BACTU</name>
<proteinExistence type="predicted"/>
<evidence type="ECO:0000313" key="1">
    <source>
        <dbReference type="EMBL" id="MDY0854328.1"/>
    </source>
</evidence>
<reference evidence="1" key="1">
    <citation type="submission" date="2023-11" db="EMBL/GenBank/DDBJ databases">
        <title>Genome Sequence of Bacillus thuringiensis stain BLB 30AF.</title>
        <authorList>
            <person name="Farhat A."/>
        </authorList>
    </citation>
    <scope>NUCLEOTIDE SEQUENCE</scope>
    <source>
        <strain evidence="1">BLB30AF</strain>
    </source>
</reference>
<gene>
    <name evidence="1" type="ORF">SOH20_26025</name>
</gene>
<protein>
    <submittedName>
        <fullName evidence="1">Uncharacterized protein</fullName>
    </submittedName>
</protein>
<dbReference type="AlphaFoldDB" id="A0AAW9GHB7"/>